<dbReference type="Proteomes" id="UP000008524">
    <property type="component" value="Chromosome 11"/>
</dbReference>
<sequence length="482" mass="51928">MNRLSITAILVIKAVFVGADDAKEADLTTVCHAALYLAALEEQLATEVEAAKTDVIDLDKQRRRLTLAAAIGAGTDDGCLLAAAAAAAAQHTKAAAETINTAIKNKAEGLRHLAQFTKTAEAAVKLANTEFEIGNSAHKKASGTTTEHKLTPKIKSTNLCEVKKTQNKWQTESKEIKPKLVEKFITVDTTKLLDNINPSIITVTYNSGCTGSTSWTSWTGAKTSCAIDDITNVANGPTAKPAEAPDATAGTPKKIKIYKDNKPEQGCEPLATNGGKDDDQKTSLYKICTALTTQIKIPTPLDLTGAALSEIPIVKQVAKGCLRQYKDKTEMKPADEENMTTFLKDAYTDSTTKFEAKFKKLLADTKMLVYRGGKVQPVTIDTIIDDTEEHDALSRLRTIRAASAQASDKSVNTTSQKELGKDAGDKKDGDKKDEECKGKLETNCDTTKCTWNKEENECKVKKGAAVISAVIKAPLLPAFLLF</sequence>
<reference evidence="3 4" key="2">
    <citation type="journal article" date="2005" name="Science">
        <title>The genome of the African trypanosome Trypanosoma brucei.</title>
        <authorList>
            <person name="Berriman M."/>
            <person name="Ghedin E."/>
            <person name="Hertz-Fowler C."/>
            <person name="Blandin G."/>
            <person name="Renauld H."/>
            <person name="Bartholomeu D.C."/>
            <person name="Lennard N.J."/>
            <person name="Caler E."/>
            <person name="Hamlin N.E."/>
            <person name="Haas B."/>
            <person name="Bohme U."/>
            <person name="Hannick L."/>
            <person name="Aslett M.A."/>
            <person name="Shallom J."/>
            <person name="Marcello L."/>
            <person name="Hou L."/>
            <person name="Wickstead B."/>
            <person name="Alsmark U.C."/>
            <person name="Arrowsmith C."/>
            <person name="Atkin R.J."/>
            <person name="Barron A.J."/>
            <person name="Bringaud F."/>
            <person name="Brooks K."/>
            <person name="Carrington M."/>
            <person name="Cherevach I."/>
            <person name="Chillingworth T.J."/>
            <person name="Churcher C."/>
            <person name="Clark L.N."/>
            <person name="Corton C.H."/>
            <person name="Cronin A."/>
            <person name="Davies R.M."/>
            <person name="Doggett J."/>
            <person name="Djikeng A."/>
            <person name="Feldblyum T."/>
            <person name="Field M.C."/>
            <person name="Fraser A."/>
            <person name="Goodhead I."/>
            <person name="Hance Z."/>
            <person name="Harper D."/>
            <person name="Harris B.R."/>
            <person name="Hauser H."/>
            <person name="Hostetler J."/>
            <person name="Ivens A."/>
            <person name="Jagels K."/>
            <person name="Johnson D."/>
            <person name="Johnson J."/>
            <person name="Jones K."/>
            <person name="Kerhornou A.X."/>
            <person name="Koo H."/>
            <person name="Larke N."/>
            <person name="Landfear S."/>
            <person name="Larkin C."/>
            <person name="Leech V."/>
            <person name="Line A."/>
            <person name="Lord A."/>
            <person name="Macleod A."/>
            <person name="Mooney P.J."/>
            <person name="Moule S."/>
            <person name="Martin D.M."/>
            <person name="Morgan G.W."/>
            <person name="Mungall K."/>
            <person name="Norbertczak H."/>
            <person name="Ormond D."/>
            <person name="Pai G."/>
            <person name="Peacock C.S."/>
            <person name="Peterson J."/>
            <person name="Quail M.A."/>
            <person name="Rabbinowitsch E."/>
            <person name="Rajandream M.A."/>
            <person name="Reitter C."/>
            <person name="Salzberg S.L."/>
            <person name="Sanders M."/>
            <person name="Schobel S."/>
            <person name="Sharp S."/>
            <person name="Simmonds M."/>
            <person name="Simpson A.J."/>
            <person name="Tallon L."/>
            <person name="Turner C.M."/>
            <person name="Tait A."/>
            <person name="Tivey A.R."/>
            <person name="Van Aken S."/>
            <person name="Walker D."/>
            <person name="Wanless D."/>
            <person name="Wang S."/>
            <person name="White B."/>
            <person name="White O."/>
            <person name="Whitehead S."/>
            <person name="Woodward J."/>
            <person name="Wortman J."/>
            <person name="Adams M.D."/>
            <person name="Embley T.M."/>
            <person name="Gull K."/>
            <person name="Ullu E."/>
            <person name="Barry J.D."/>
            <person name="Fairlamb A.H."/>
            <person name="Opperdoes F."/>
            <person name="Barrell B.G."/>
            <person name="Donelson J.E."/>
            <person name="Hall N."/>
            <person name="Fraser C.M."/>
            <person name="Melville S.E."/>
            <person name="El-Sayed N.M."/>
        </authorList>
    </citation>
    <scope>NUCLEOTIDE SEQUENCE [LARGE SCALE GENOMIC DNA]</scope>
    <source>
        <strain evidence="3 4">927/4 GUTat10.1</strain>
    </source>
</reference>
<keyword evidence="2" id="KW-0732">Signal</keyword>
<proteinExistence type="predicted"/>
<evidence type="ECO:0000313" key="4">
    <source>
        <dbReference type="Proteomes" id="UP000008524"/>
    </source>
</evidence>
<organism evidence="3 4">
    <name type="scientific">Trypanosoma brucei brucei (strain 927/4 GUTat10.1)</name>
    <dbReference type="NCBI Taxonomy" id="185431"/>
    <lineage>
        <taxon>Eukaryota</taxon>
        <taxon>Discoba</taxon>
        <taxon>Euglenozoa</taxon>
        <taxon>Kinetoplastea</taxon>
        <taxon>Metakinetoplastina</taxon>
        <taxon>Trypanosomatida</taxon>
        <taxon>Trypanosomatidae</taxon>
        <taxon>Trypanosoma</taxon>
    </lineage>
</organism>
<feature type="compositionally biased region" description="Basic and acidic residues" evidence="1">
    <location>
        <begin position="418"/>
        <end position="435"/>
    </location>
</feature>
<evidence type="ECO:0000313" key="3">
    <source>
        <dbReference type="EMBL" id="EAN80674.1"/>
    </source>
</evidence>
<dbReference type="VEuPathDB" id="TriTrypDB:Tb927.11.20300"/>
<dbReference type="GeneID" id="3664766"/>
<name>Q380V7_TRYB2</name>
<evidence type="ECO:0000256" key="1">
    <source>
        <dbReference type="SAM" id="MobiDB-lite"/>
    </source>
</evidence>
<protein>
    <submittedName>
        <fullName evidence="3">Variant surface glycoprotein (VSG), putative</fullName>
    </submittedName>
</protein>
<dbReference type="RefSeq" id="XP_829786.1">
    <property type="nucleotide sequence ID" value="XM_824693.1"/>
</dbReference>
<dbReference type="SUPFAM" id="SSF58087">
    <property type="entry name" value="Variant surface glycoprotein (N-terminal domain)"/>
    <property type="match status" value="1"/>
</dbReference>
<accession>Q380V7</accession>
<feature type="chain" id="PRO_5004221739" evidence="2">
    <location>
        <begin position="20"/>
        <end position="482"/>
    </location>
</feature>
<feature type="compositionally biased region" description="Polar residues" evidence="1">
    <location>
        <begin position="404"/>
        <end position="416"/>
    </location>
</feature>
<dbReference type="EMBL" id="CH464491">
    <property type="protein sequence ID" value="EAN80674.1"/>
    <property type="molecule type" value="Genomic_DNA"/>
</dbReference>
<feature type="region of interest" description="Disordered" evidence="1">
    <location>
        <begin position="404"/>
        <end position="435"/>
    </location>
</feature>
<dbReference type="PaxDb" id="5691-EAN80674"/>
<keyword evidence="4" id="KW-1185">Reference proteome</keyword>
<feature type="signal peptide" evidence="2">
    <location>
        <begin position="1"/>
        <end position="19"/>
    </location>
</feature>
<reference evidence="3 4" key="1">
    <citation type="journal article" date="2005" name="Science">
        <title>Comparative genomics of trypanosomatid parasitic protozoa.</title>
        <authorList>
            <person name="El-Sayed N.M."/>
            <person name="Myler P.J."/>
            <person name="Blandin G."/>
            <person name="Berriman M."/>
            <person name="Crabtree J."/>
            <person name="Aggarwal G."/>
            <person name="Caler E."/>
            <person name="Renauld H."/>
            <person name="Worthey E.A."/>
            <person name="Hertz-Fowler C."/>
            <person name="Ghedin E."/>
            <person name="Peacock C."/>
            <person name="Bartholomeu D.C."/>
            <person name="Haas B.J."/>
            <person name="Tran A.N."/>
            <person name="Wortman J.R."/>
            <person name="Alsmark U.C."/>
            <person name="Angiuoli S."/>
            <person name="Anupama A."/>
            <person name="Badger J."/>
            <person name="Bringaud F."/>
            <person name="Cadag E."/>
            <person name="Carlton J.M."/>
            <person name="Cerqueira G.C."/>
            <person name="Creasy T."/>
            <person name="Delcher A.L."/>
            <person name="Djikeng A."/>
            <person name="Embley T.M."/>
            <person name="Hauser C."/>
            <person name="Ivens A.C."/>
            <person name="Kummerfeld S.K."/>
            <person name="Pereira-Leal J.B."/>
            <person name="Nilsson D."/>
            <person name="Peterson J."/>
            <person name="Salzberg S.L."/>
            <person name="Shallom J."/>
            <person name="Silva J.C."/>
            <person name="Sundaram J."/>
            <person name="Westenberger S."/>
            <person name="White O."/>
            <person name="Melville S.E."/>
            <person name="Donelson J.E."/>
            <person name="Andersson B."/>
            <person name="Stuart K.D."/>
            <person name="Hall N."/>
        </authorList>
    </citation>
    <scope>NUCLEOTIDE SEQUENCE [LARGE SCALE GENOMIC DNA]</scope>
    <source>
        <strain evidence="3 4">927/4 GUTat10.1</strain>
    </source>
</reference>
<dbReference type="InParanoid" id="Q380V7"/>
<gene>
    <name evidence="3" type="ORF">Tb11.v4.0029</name>
</gene>
<dbReference type="AlphaFoldDB" id="Q380V7"/>
<evidence type="ECO:0000256" key="2">
    <source>
        <dbReference type="SAM" id="SignalP"/>
    </source>
</evidence>
<dbReference type="KEGG" id="tbr:Tb11.v4.0029"/>